<name>A0A1B2LYR7_9GAMM</name>
<dbReference type="InterPro" id="IPR044043">
    <property type="entry name" value="VanA_C_cat"/>
</dbReference>
<reference evidence="7 8" key="1">
    <citation type="submission" date="2016-08" db="EMBL/GenBank/DDBJ databases">
        <authorList>
            <person name="Seilhamer J.J."/>
        </authorList>
    </citation>
    <scope>NUCLEOTIDE SEQUENCE [LARGE SCALE GENOMIC DNA]</scope>
    <source>
        <strain evidence="7 8">BRTC-1</strain>
    </source>
</reference>
<evidence type="ECO:0000256" key="5">
    <source>
        <dbReference type="ARBA" id="ARBA00023014"/>
    </source>
</evidence>
<evidence type="ECO:0000256" key="2">
    <source>
        <dbReference type="ARBA" id="ARBA00022723"/>
    </source>
</evidence>
<protein>
    <submittedName>
        <fullName evidence="7">Rieske (2Fe-2S) protein</fullName>
    </submittedName>
</protein>
<feature type="domain" description="Rieske" evidence="6">
    <location>
        <begin position="30"/>
        <end position="134"/>
    </location>
</feature>
<sequence>MNAIPILNMPSKPDSSQFDNQDWEILAQHWYPVARIEDVSTQPQQVKLLDVKMAVYQTAAGEIHLVRDMCPHRGVPLSKGWVEGEQLICPYHGLHFNGAGKCIKIPAQPELKKISERFSLLCFPVLLRYGLVWTSLLARDVDNAVLPYMPTWQQPDQQSILPPYVDIAGSSGRQLEGFIDVAHFAWVHHQAFADRNNAVVPQYLAQRTDYGLHSEYISTVSNYPHGLQHLAPADFLWKRVFDVYPPFSALLSIDFPNGGQLNILNACCPTSHRQTRLFSPLTRNFDTTGDIQAVYDFNAQIFAEDQHMVESQRPEDLPLDLTMEAHFAADRSSALYRQILAEWGLSKRYTV</sequence>
<dbReference type="InterPro" id="IPR050584">
    <property type="entry name" value="Cholesterol_7-desaturase"/>
</dbReference>
<dbReference type="Pfam" id="PF00355">
    <property type="entry name" value="Rieske"/>
    <property type="match status" value="1"/>
</dbReference>
<evidence type="ECO:0000313" key="7">
    <source>
        <dbReference type="EMBL" id="AOA58087.1"/>
    </source>
</evidence>
<dbReference type="PANTHER" id="PTHR21266">
    <property type="entry name" value="IRON-SULFUR DOMAIN CONTAINING PROTEIN"/>
    <property type="match status" value="1"/>
</dbReference>
<organism evidence="7 8">
    <name type="scientific">Acinetobacter larvae</name>
    <dbReference type="NCBI Taxonomy" id="1789224"/>
    <lineage>
        <taxon>Bacteria</taxon>
        <taxon>Pseudomonadati</taxon>
        <taxon>Pseudomonadota</taxon>
        <taxon>Gammaproteobacteria</taxon>
        <taxon>Moraxellales</taxon>
        <taxon>Moraxellaceae</taxon>
        <taxon>Acinetobacter</taxon>
    </lineage>
</organism>
<dbReference type="InterPro" id="IPR036922">
    <property type="entry name" value="Rieske_2Fe-2S_sf"/>
</dbReference>
<dbReference type="PROSITE" id="PS51296">
    <property type="entry name" value="RIESKE"/>
    <property type="match status" value="1"/>
</dbReference>
<evidence type="ECO:0000256" key="3">
    <source>
        <dbReference type="ARBA" id="ARBA00023002"/>
    </source>
</evidence>
<evidence type="ECO:0000313" key="8">
    <source>
        <dbReference type="Proteomes" id="UP000093391"/>
    </source>
</evidence>
<keyword evidence="2" id="KW-0479">Metal-binding</keyword>
<dbReference type="STRING" id="1789224.BFG52_06790"/>
<dbReference type="KEGG" id="ala:BFG52_06790"/>
<dbReference type="Gene3D" id="3.90.380.10">
    <property type="entry name" value="Naphthalene 1,2-dioxygenase Alpha Subunit, Chain A, domain 1"/>
    <property type="match status" value="1"/>
</dbReference>
<gene>
    <name evidence="7" type="ORF">BFG52_06790</name>
</gene>
<dbReference type="Proteomes" id="UP000093391">
    <property type="component" value="Chromosome"/>
</dbReference>
<dbReference type="Gene3D" id="2.102.10.10">
    <property type="entry name" value="Rieske [2Fe-2S] iron-sulphur domain"/>
    <property type="match status" value="1"/>
</dbReference>
<dbReference type="AlphaFoldDB" id="A0A1B2LYR7"/>
<dbReference type="Pfam" id="PF19112">
    <property type="entry name" value="VanA_C"/>
    <property type="match status" value="1"/>
</dbReference>
<proteinExistence type="predicted"/>
<evidence type="ECO:0000259" key="6">
    <source>
        <dbReference type="PROSITE" id="PS51296"/>
    </source>
</evidence>
<keyword evidence="3" id="KW-0560">Oxidoreductase</keyword>
<dbReference type="GO" id="GO:0005506">
    <property type="term" value="F:iron ion binding"/>
    <property type="evidence" value="ECO:0007669"/>
    <property type="project" value="InterPro"/>
</dbReference>
<dbReference type="GO" id="GO:0016491">
    <property type="term" value="F:oxidoreductase activity"/>
    <property type="evidence" value="ECO:0007669"/>
    <property type="project" value="UniProtKB-KW"/>
</dbReference>
<dbReference type="InterPro" id="IPR017941">
    <property type="entry name" value="Rieske_2Fe-2S"/>
</dbReference>
<dbReference type="RefSeq" id="WP_067553860.1">
    <property type="nucleotide sequence ID" value="NZ_CP016895.1"/>
</dbReference>
<dbReference type="OrthoDB" id="9769355at2"/>
<dbReference type="InterPro" id="IPR015881">
    <property type="entry name" value="ARHD_Rieske_2Fe_2S"/>
</dbReference>
<keyword evidence="8" id="KW-1185">Reference proteome</keyword>
<dbReference type="EMBL" id="CP016895">
    <property type="protein sequence ID" value="AOA58087.1"/>
    <property type="molecule type" value="Genomic_DNA"/>
</dbReference>
<dbReference type="PROSITE" id="PS00570">
    <property type="entry name" value="RING_HYDROXYL_ALPHA"/>
    <property type="match status" value="1"/>
</dbReference>
<evidence type="ECO:0000256" key="1">
    <source>
        <dbReference type="ARBA" id="ARBA00022714"/>
    </source>
</evidence>
<keyword evidence="4" id="KW-0408">Iron</keyword>
<dbReference type="PANTHER" id="PTHR21266:SF57">
    <property type="entry name" value="3-CHLOROBENZOATE-3,4-DIOXYGENASE"/>
    <property type="match status" value="1"/>
</dbReference>
<accession>A0A1B2LYR7</accession>
<keyword evidence="5" id="KW-0411">Iron-sulfur</keyword>
<dbReference type="SUPFAM" id="SSF55961">
    <property type="entry name" value="Bet v1-like"/>
    <property type="match status" value="1"/>
</dbReference>
<dbReference type="GO" id="GO:0051537">
    <property type="term" value="F:2 iron, 2 sulfur cluster binding"/>
    <property type="evidence" value="ECO:0007669"/>
    <property type="project" value="UniProtKB-KW"/>
</dbReference>
<dbReference type="SUPFAM" id="SSF50022">
    <property type="entry name" value="ISP domain"/>
    <property type="match status" value="1"/>
</dbReference>
<keyword evidence="1" id="KW-0001">2Fe-2S</keyword>
<evidence type="ECO:0000256" key="4">
    <source>
        <dbReference type="ARBA" id="ARBA00023004"/>
    </source>
</evidence>